<organism evidence="1 2">
    <name type="scientific">Algoriphagus jejuensis</name>
    <dbReference type="NCBI Taxonomy" id="419934"/>
    <lineage>
        <taxon>Bacteria</taxon>
        <taxon>Pseudomonadati</taxon>
        <taxon>Bacteroidota</taxon>
        <taxon>Cytophagia</taxon>
        <taxon>Cytophagales</taxon>
        <taxon>Cyclobacteriaceae</taxon>
        <taxon>Algoriphagus</taxon>
    </lineage>
</organism>
<dbReference type="Pfam" id="PF19630">
    <property type="entry name" value="DUF6134"/>
    <property type="match status" value="1"/>
</dbReference>
<dbReference type="EMBL" id="BAAAFI010000030">
    <property type="protein sequence ID" value="GAA0879700.1"/>
    <property type="molecule type" value="Genomic_DNA"/>
</dbReference>
<proteinExistence type="predicted"/>
<comment type="caution">
    <text evidence="1">The sequence shown here is derived from an EMBL/GenBank/DDBJ whole genome shotgun (WGS) entry which is preliminary data.</text>
</comment>
<dbReference type="Proteomes" id="UP001500469">
    <property type="component" value="Unassembled WGS sequence"/>
</dbReference>
<sequence>MFRNRSFTVLEKDFARTIRWAFVSGLVIFLINPSFSQQKTEVLKFETVVLGLNIGDLNVKKYQVGDTLHYVAESKVGFWFFGRVDLEVFTHSRYVNGYFVKSESRTKTNRGDFASSIHWDGKKYLVDAKSYKFENDEPVIGLVKWCSTRAFFEQLPAGERFISEVFGLTTTIETQEPNVLSTIISGNENRYFYEKGELQKVTIEHAVKNFQYKRVP</sequence>
<evidence type="ECO:0000313" key="2">
    <source>
        <dbReference type="Proteomes" id="UP001500469"/>
    </source>
</evidence>
<gene>
    <name evidence="1" type="ORF">GCM10009119_26690</name>
</gene>
<evidence type="ECO:0008006" key="3">
    <source>
        <dbReference type="Google" id="ProtNLM"/>
    </source>
</evidence>
<keyword evidence="2" id="KW-1185">Reference proteome</keyword>
<reference evidence="1 2" key="1">
    <citation type="journal article" date="2019" name="Int. J. Syst. Evol. Microbiol.">
        <title>The Global Catalogue of Microorganisms (GCM) 10K type strain sequencing project: providing services to taxonomists for standard genome sequencing and annotation.</title>
        <authorList>
            <consortium name="The Broad Institute Genomics Platform"/>
            <consortium name="The Broad Institute Genome Sequencing Center for Infectious Disease"/>
            <person name="Wu L."/>
            <person name="Ma J."/>
        </authorList>
    </citation>
    <scope>NUCLEOTIDE SEQUENCE [LARGE SCALE GENOMIC DNA]</scope>
    <source>
        <strain evidence="1 2">JCM 16112</strain>
    </source>
</reference>
<evidence type="ECO:0000313" key="1">
    <source>
        <dbReference type="EMBL" id="GAA0879700.1"/>
    </source>
</evidence>
<dbReference type="InterPro" id="IPR045767">
    <property type="entry name" value="DUF6134"/>
</dbReference>
<protein>
    <recommendedName>
        <fullName evidence="3">DKNYY family protein</fullName>
    </recommendedName>
</protein>
<name>A0ABN1N256_9BACT</name>
<dbReference type="RefSeq" id="WP_343852389.1">
    <property type="nucleotide sequence ID" value="NZ_BAAAFI010000030.1"/>
</dbReference>
<accession>A0ABN1N256</accession>